<dbReference type="Proteomes" id="UP000309544">
    <property type="component" value="Unassembled WGS sequence"/>
</dbReference>
<gene>
    <name evidence="8" type="primary">thiD</name>
    <name evidence="8" type="ORF">FGF68_05755</name>
</gene>
<organism evidence="8 9">
    <name type="scientific">Prosthecochloris vibrioformis</name>
    <name type="common">Chlorobium vibrioforme</name>
    <dbReference type="NCBI Taxonomy" id="1098"/>
    <lineage>
        <taxon>Bacteria</taxon>
        <taxon>Pseudomonadati</taxon>
        <taxon>Chlorobiota</taxon>
        <taxon>Chlorobiia</taxon>
        <taxon>Chlorobiales</taxon>
        <taxon>Chlorobiaceae</taxon>
        <taxon>Prosthecochloris</taxon>
    </lineage>
</organism>
<dbReference type="GO" id="GO:0009228">
    <property type="term" value="P:thiamine biosynthetic process"/>
    <property type="evidence" value="ECO:0007669"/>
    <property type="project" value="InterPro"/>
</dbReference>
<dbReference type="CDD" id="cd01169">
    <property type="entry name" value="HMPP_kinase"/>
    <property type="match status" value="1"/>
</dbReference>
<dbReference type="SUPFAM" id="SSF53613">
    <property type="entry name" value="Ribokinase-like"/>
    <property type="match status" value="1"/>
</dbReference>
<dbReference type="InterPro" id="IPR004399">
    <property type="entry name" value="HMP/HMP-P_kinase_dom"/>
</dbReference>
<sequence>MEGEHHRYRTVLTIAGSDGSGGAGIQADIKTIESLGCHALSTITALTAQNTLGVEKVLPVPAEFITRQIEVLLRDITIDAIKIGMLGSCEAIDAVADAVQAVTSCPTVLDTVICSSSGTPLLPQECINRFIEKLFPITTLITPNLPETARLLGMATLPESRMDTERAAEKLLKLGCSAALVKGGHMQGPLCEDLLVWSEGREWFSGERIATRNTHGTGCTLSSAIAANLALGASLPEAVGNAREYLREAMKAGASRVLGHGSGPLCHLWLARQ</sequence>
<reference evidence="8 9" key="1">
    <citation type="submission" date="2019-05" db="EMBL/GenBank/DDBJ databases">
        <title>Draft Whole-Genome sequence of the green sulfur bacterium Prosthecochloris vibrioformis DSM 260.</title>
        <authorList>
            <person name="Meyer T.E."/>
            <person name="Kyndt J.A."/>
        </authorList>
    </citation>
    <scope>NUCLEOTIDE SEQUENCE [LARGE SCALE GENOMIC DNA]</scope>
    <source>
        <strain evidence="8 9">DSM 260</strain>
    </source>
</reference>
<evidence type="ECO:0000256" key="4">
    <source>
        <dbReference type="ARBA" id="ARBA00022741"/>
    </source>
</evidence>
<keyword evidence="6" id="KW-0067">ATP-binding</keyword>
<evidence type="ECO:0000256" key="6">
    <source>
        <dbReference type="ARBA" id="ARBA00022840"/>
    </source>
</evidence>
<dbReference type="FunFam" id="3.40.1190.20:FF:000003">
    <property type="entry name" value="Phosphomethylpyrimidine kinase ThiD"/>
    <property type="match status" value="1"/>
</dbReference>
<dbReference type="Pfam" id="PF08543">
    <property type="entry name" value="Phos_pyr_kin"/>
    <property type="match status" value="1"/>
</dbReference>
<keyword evidence="4" id="KW-0547">Nucleotide-binding</keyword>
<proteinExistence type="predicted"/>
<dbReference type="EC" id="2.7.1.49" evidence="2"/>
<dbReference type="PANTHER" id="PTHR20858">
    <property type="entry name" value="PHOSPHOMETHYLPYRIMIDINE KINASE"/>
    <property type="match status" value="1"/>
</dbReference>
<feature type="domain" description="Pyridoxamine kinase/Phosphomethylpyrimidine kinase" evidence="7">
    <location>
        <begin position="18"/>
        <end position="265"/>
    </location>
</feature>
<keyword evidence="5 8" id="KW-0418">Kinase</keyword>
<evidence type="ECO:0000256" key="1">
    <source>
        <dbReference type="ARBA" id="ARBA00004948"/>
    </source>
</evidence>
<keyword evidence="3 8" id="KW-0808">Transferase</keyword>
<accession>A0A5C4S0Y1</accession>
<dbReference type="GO" id="GO:0008972">
    <property type="term" value="F:phosphomethylpyrimidine kinase activity"/>
    <property type="evidence" value="ECO:0007669"/>
    <property type="project" value="InterPro"/>
</dbReference>
<dbReference type="GO" id="GO:0005829">
    <property type="term" value="C:cytosol"/>
    <property type="evidence" value="ECO:0007669"/>
    <property type="project" value="TreeGrafter"/>
</dbReference>
<comment type="pathway">
    <text evidence="1">Cofactor biosynthesis; thiamine diphosphate biosynthesis.</text>
</comment>
<name>A0A5C4S0Y1_PROVB</name>
<evidence type="ECO:0000313" key="9">
    <source>
        <dbReference type="Proteomes" id="UP000309544"/>
    </source>
</evidence>
<dbReference type="RefSeq" id="WP_139626510.1">
    <property type="nucleotide sequence ID" value="NZ_VDCI01000003.1"/>
</dbReference>
<dbReference type="InterPro" id="IPR013749">
    <property type="entry name" value="PM/HMP-P_kinase-1"/>
</dbReference>
<comment type="caution">
    <text evidence="8">The sequence shown here is derived from an EMBL/GenBank/DDBJ whole genome shotgun (WGS) entry which is preliminary data.</text>
</comment>
<evidence type="ECO:0000259" key="7">
    <source>
        <dbReference type="Pfam" id="PF08543"/>
    </source>
</evidence>
<evidence type="ECO:0000313" key="8">
    <source>
        <dbReference type="EMBL" id="TNJ37074.1"/>
    </source>
</evidence>
<dbReference type="EMBL" id="VDCI01000003">
    <property type="protein sequence ID" value="TNJ37074.1"/>
    <property type="molecule type" value="Genomic_DNA"/>
</dbReference>
<dbReference type="Gene3D" id="3.40.1190.20">
    <property type="match status" value="1"/>
</dbReference>
<dbReference type="GO" id="GO:0005524">
    <property type="term" value="F:ATP binding"/>
    <property type="evidence" value="ECO:0007669"/>
    <property type="project" value="UniProtKB-KW"/>
</dbReference>
<evidence type="ECO:0000256" key="5">
    <source>
        <dbReference type="ARBA" id="ARBA00022777"/>
    </source>
</evidence>
<dbReference type="AlphaFoldDB" id="A0A5C4S0Y1"/>
<dbReference type="PANTHER" id="PTHR20858:SF17">
    <property type="entry name" value="HYDROXYMETHYLPYRIMIDINE_PHOSPHOMETHYLPYRIMIDINE KINASE THI20-RELATED"/>
    <property type="match status" value="1"/>
</dbReference>
<dbReference type="GO" id="GO:0008902">
    <property type="term" value="F:hydroxymethylpyrimidine kinase activity"/>
    <property type="evidence" value="ECO:0007669"/>
    <property type="project" value="UniProtKB-EC"/>
</dbReference>
<dbReference type="NCBIfam" id="TIGR00097">
    <property type="entry name" value="HMP-P_kinase"/>
    <property type="match status" value="1"/>
</dbReference>
<dbReference type="InterPro" id="IPR029056">
    <property type="entry name" value="Ribokinase-like"/>
</dbReference>
<keyword evidence="9" id="KW-1185">Reference proteome</keyword>
<evidence type="ECO:0000256" key="2">
    <source>
        <dbReference type="ARBA" id="ARBA00012135"/>
    </source>
</evidence>
<protein>
    <recommendedName>
        <fullName evidence="2">hydroxymethylpyrimidine kinase</fullName>
        <ecNumber evidence="2">2.7.1.49</ecNumber>
    </recommendedName>
</protein>
<evidence type="ECO:0000256" key="3">
    <source>
        <dbReference type="ARBA" id="ARBA00022679"/>
    </source>
</evidence>